<dbReference type="eggNOG" id="COG3119">
    <property type="taxonomic scope" value="Bacteria"/>
</dbReference>
<sequence>MCVVRTPWIKNLTALLAVLLSFPVLANDQPLLKGVPERAPNVVFVLLDDVGFGATSTFGGPVSTPTLDALAEQGLRFNRFHTTAICSPTRASLLTGRDAHAANVGAVFNSSNQLEGYQGIIRPDTATIAHILKDQGYRTAAFGKWHLAPPWETTPIGPFDRWPVGLGFEKFYGFLGGETDQFDPTLYRDTSPVSRPQGHDYHVTEDLADEAIKWLRLGHSLRSEQPFFMYFATGAAHAPLQVPKQWIEAYKGQFDGGWDAMREHILKRQIALGVVPEGTPLTPRPNALPAWDSLSDKQKQVAARLMETFAGFLAHTDHQIGRLVQTLKDLKEFDNTLFVYIAGDNGSSAEGGLAGSINYMGALQGLSETLDEQVAALDRIGDASTYPQYPAGWAWALTSPFQWVKQVASHLGGTRVGTVISWPNTIKDAGGLRQQFTHVNDIVPTVLEAAGIQEPQVVAGVAQKSMDGVSLLPALKDAAAPEHKTTQLFEVNGNRAIYHEGWMASAFHKRYPWSVGVRAGATPMEDDEWELYNLNEDYSQANNLASTYPDKLAELQQVFEQEAKSLGIWPIQSAMDAMNTHPIPNLRQGRTEFTYYPGAVGIAETQAPPIYNRSWSLSAKLSGAQPTGVIATMGGLVSGWSLYLNANSQAEFKYRNFEKGEVLLTSGPVISSDTTVGVVFDYDGGGWARGGQFSLIVNGKILVQDRIQLTPPAYFSIDETFDIGIDTGSPAGNYPADQQGYPFARGIIESVTITIN</sequence>
<dbReference type="STRING" id="2518989.IMCC3088_891"/>
<dbReference type="Gene3D" id="3.30.1120.10">
    <property type="match status" value="1"/>
</dbReference>
<dbReference type="InterPro" id="IPR024607">
    <property type="entry name" value="Sulfatase_CS"/>
</dbReference>
<evidence type="ECO:0000256" key="1">
    <source>
        <dbReference type="ARBA" id="ARBA00008779"/>
    </source>
</evidence>
<evidence type="ECO:0000259" key="6">
    <source>
        <dbReference type="Pfam" id="PF00884"/>
    </source>
</evidence>
<dbReference type="InterPro" id="IPR000917">
    <property type="entry name" value="Sulfatase_N"/>
</dbReference>
<dbReference type="Pfam" id="PF00884">
    <property type="entry name" value="Sulfatase"/>
    <property type="match status" value="1"/>
</dbReference>
<feature type="signal peptide" evidence="5">
    <location>
        <begin position="1"/>
        <end position="26"/>
    </location>
</feature>
<dbReference type="CDD" id="cd16025">
    <property type="entry name" value="PAS_like"/>
    <property type="match status" value="1"/>
</dbReference>
<gene>
    <name evidence="7" type="ORF">IMCC3088_891</name>
</gene>
<evidence type="ECO:0000256" key="5">
    <source>
        <dbReference type="SAM" id="SignalP"/>
    </source>
</evidence>
<dbReference type="PANTHER" id="PTHR42693:SF43">
    <property type="entry name" value="BLL2667 PROTEIN"/>
    <property type="match status" value="1"/>
</dbReference>
<dbReference type="GO" id="GO:0016787">
    <property type="term" value="F:hydrolase activity"/>
    <property type="evidence" value="ECO:0007669"/>
    <property type="project" value="UniProtKB-KW"/>
</dbReference>
<keyword evidence="4" id="KW-0106">Calcium</keyword>
<dbReference type="AlphaFoldDB" id="F3L0H0"/>
<dbReference type="Gene3D" id="3.40.720.10">
    <property type="entry name" value="Alkaline Phosphatase, subunit A"/>
    <property type="match status" value="1"/>
</dbReference>
<evidence type="ECO:0000313" key="8">
    <source>
        <dbReference type="Proteomes" id="UP000005615"/>
    </source>
</evidence>
<evidence type="ECO:0000256" key="2">
    <source>
        <dbReference type="ARBA" id="ARBA00022723"/>
    </source>
</evidence>
<dbReference type="RefSeq" id="WP_009575188.1">
    <property type="nucleotide sequence ID" value="NZ_AEIG01000021.1"/>
</dbReference>
<dbReference type="InterPro" id="IPR050738">
    <property type="entry name" value="Sulfatase"/>
</dbReference>
<protein>
    <submittedName>
        <fullName evidence="7">Sulfatase</fullName>
    </submittedName>
</protein>
<keyword evidence="2" id="KW-0479">Metal-binding</keyword>
<dbReference type="EMBL" id="AEIG01000021">
    <property type="protein sequence ID" value="EGG30188.1"/>
    <property type="molecule type" value="Genomic_DNA"/>
</dbReference>
<comment type="similarity">
    <text evidence="1">Belongs to the sulfatase family.</text>
</comment>
<comment type="caution">
    <text evidence="7">The sequence shown here is derived from an EMBL/GenBank/DDBJ whole genome shotgun (WGS) entry which is preliminary data.</text>
</comment>
<evidence type="ECO:0000256" key="4">
    <source>
        <dbReference type="ARBA" id="ARBA00022837"/>
    </source>
</evidence>
<keyword evidence="5" id="KW-0732">Signal</keyword>
<organism evidence="7 8">
    <name type="scientific">Aequoribacter fuscus</name>
    <dbReference type="NCBI Taxonomy" id="2518989"/>
    <lineage>
        <taxon>Bacteria</taxon>
        <taxon>Pseudomonadati</taxon>
        <taxon>Pseudomonadota</taxon>
        <taxon>Gammaproteobacteria</taxon>
        <taxon>Cellvibrionales</taxon>
        <taxon>Halieaceae</taxon>
        <taxon>Aequoribacter</taxon>
    </lineage>
</organism>
<proteinExistence type="inferred from homology"/>
<dbReference type="Proteomes" id="UP000005615">
    <property type="component" value="Unassembled WGS sequence"/>
</dbReference>
<feature type="domain" description="Sulfatase N-terminal" evidence="6">
    <location>
        <begin position="40"/>
        <end position="452"/>
    </location>
</feature>
<evidence type="ECO:0000313" key="7">
    <source>
        <dbReference type="EMBL" id="EGG30188.1"/>
    </source>
</evidence>
<name>F3L0H0_9GAMM</name>
<dbReference type="PROSITE" id="PS00523">
    <property type="entry name" value="SULFATASE_1"/>
    <property type="match status" value="1"/>
</dbReference>
<accession>F3L0H0</accession>
<dbReference type="InterPro" id="IPR017850">
    <property type="entry name" value="Alkaline_phosphatase_core_sf"/>
</dbReference>
<feature type="chain" id="PRO_5003297111" evidence="5">
    <location>
        <begin position="27"/>
        <end position="756"/>
    </location>
</feature>
<keyword evidence="8" id="KW-1185">Reference proteome</keyword>
<dbReference type="PANTHER" id="PTHR42693">
    <property type="entry name" value="ARYLSULFATASE FAMILY MEMBER"/>
    <property type="match status" value="1"/>
</dbReference>
<dbReference type="SUPFAM" id="SSF53649">
    <property type="entry name" value="Alkaline phosphatase-like"/>
    <property type="match status" value="1"/>
</dbReference>
<reference evidence="7 8" key="1">
    <citation type="journal article" date="2011" name="J. Bacteriol.">
        <title>Genome sequence of strain IMCC3088, a proteorhodopsin-containing marine bacterium belonging to the OM60/NOR5 clade.</title>
        <authorList>
            <person name="Jang Y."/>
            <person name="Oh H.M."/>
            <person name="Kang I."/>
            <person name="Lee K."/>
            <person name="Yang S.J."/>
            <person name="Cho J.C."/>
        </authorList>
    </citation>
    <scope>NUCLEOTIDE SEQUENCE [LARGE SCALE GENOMIC DNA]</scope>
    <source>
        <strain evidence="7 8">IMCC3088</strain>
    </source>
</reference>
<evidence type="ECO:0000256" key="3">
    <source>
        <dbReference type="ARBA" id="ARBA00022801"/>
    </source>
</evidence>
<keyword evidence="3" id="KW-0378">Hydrolase</keyword>
<dbReference type="GO" id="GO:0046872">
    <property type="term" value="F:metal ion binding"/>
    <property type="evidence" value="ECO:0007669"/>
    <property type="project" value="UniProtKB-KW"/>
</dbReference>